<dbReference type="Gene3D" id="1.10.530.10">
    <property type="match status" value="1"/>
</dbReference>
<dbReference type="GO" id="GO:0009253">
    <property type="term" value="P:peptidoglycan catabolic process"/>
    <property type="evidence" value="ECO:0007669"/>
    <property type="project" value="TreeGrafter"/>
</dbReference>
<dbReference type="Gene3D" id="1.10.101.10">
    <property type="entry name" value="PGBD-like superfamily/PGBD"/>
    <property type="match status" value="1"/>
</dbReference>
<dbReference type="OrthoDB" id="9808544at2"/>
<evidence type="ECO:0000313" key="5">
    <source>
        <dbReference type="Proteomes" id="UP000199582"/>
    </source>
</evidence>
<name>A0A1H7RHC3_9RHOB</name>
<feature type="signal peptide" evidence="1">
    <location>
        <begin position="1"/>
        <end position="22"/>
    </location>
</feature>
<evidence type="ECO:0000256" key="1">
    <source>
        <dbReference type="SAM" id="SignalP"/>
    </source>
</evidence>
<dbReference type="InterPro" id="IPR036365">
    <property type="entry name" value="PGBD-like_sf"/>
</dbReference>
<dbReference type="RefSeq" id="WP_093036457.1">
    <property type="nucleotide sequence ID" value="NZ_FOAG01000006.1"/>
</dbReference>
<dbReference type="SUPFAM" id="SSF53955">
    <property type="entry name" value="Lysozyme-like"/>
    <property type="match status" value="1"/>
</dbReference>
<protein>
    <submittedName>
        <fullName evidence="4">Membrane-bound lytic murein transglycosylase B</fullName>
    </submittedName>
</protein>
<dbReference type="EMBL" id="FOAG01000006">
    <property type="protein sequence ID" value="SEL59224.1"/>
    <property type="molecule type" value="Genomic_DNA"/>
</dbReference>
<dbReference type="Gene3D" id="1.10.8.350">
    <property type="entry name" value="Bacterial muramidase"/>
    <property type="match status" value="1"/>
</dbReference>
<evidence type="ECO:0000259" key="3">
    <source>
        <dbReference type="Pfam" id="PF13406"/>
    </source>
</evidence>
<dbReference type="AlphaFoldDB" id="A0A1H7RHC3"/>
<dbReference type="GO" id="GO:0008933">
    <property type="term" value="F:peptidoglycan lytic transglycosylase activity"/>
    <property type="evidence" value="ECO:0007669"/>
    <property type="project" value="TreeGrafter"/>
</dbReference>
<dbReference type="STRING" id="1287727.SAMN05443999_106168"/>
<dbReference type="Pfam" id="PF13406">
    <property type="entry name" value="SLT_2"/>
    <property type="match status" value="1"/>
</dbReference>
<organism evidence="4 5">
    <name type="scientific">Roseovarius azorensis</name>
    <dbReference type="NCBI Taxonomy" id="1287727"/>
    <lineage>
        <taxon>Bacteria</taxon>
        <taxon>Pseudomonadati</taxon>
        <taxon>Pseudomonadota</taxon>
        <taxon>Alphaproteobacteria</taxon>
        <taxon>Rhodobacterales</taxon>
        <taxon>Roseobacteraceae</taxon>
        <taxon>Roseovarius</taxon>
    </lineage>
</organism>
<evidence type="ECO:0000313" key="4">
    <source>
        <dbReference type="EMBL" id="SEL59224.1"/>
    </source>
</evidence>
<dbReference type="InterPro" id="IPR023346">
    <property type="entry name" value="Lysozyme-like_dom_sf"/>
</dbReference>
<reference evidence="4 5" key="1">
    <citation type="submission" date="2016-10" db="EMBL/GenBank/DDBJ databases">
        <authorList>
            <person name="de Groot N.N."/>
        </authorList>
    </citation>
    <scope>NUCLEOTIDE SEQUENCE [LARGE SCALE GENOMIC DNA]</scope>
    <source>
        <strain evidence="4 5">DSM 100674</strain>
    </source>
</reference>
<feature type="domain" description="Peptidoglycan binding-like" evidence="2">
    <location>
        <begin position="393"/>
        <end position="443"/>
    </location>
</feature>
<dbReference type="InterPro" id="IPR011970">
    <property type="entry name" value="MltB_2"/>
</dbReference>
<dbReference type="FunFam" id="1.10.8.350:FF:000001">
    <property type="entry name" value="Lytic murein transglycosylase B"/>
    <property type="match status" value="1"/>
</dbReference>
<accession>A0A1H7RHC3</accession>
<dbReference type="InterPro" id="IPR036366">
    <property type="entry name" value="PGBDSf"/>
</dbReference>
<dbReference type="InterPro" id="IPR002477">
    <property type="entry name" value="Peptidoglycan-bd-like"/>
</dbReference>
<evidence type="ECO:0000259" key="2">
    <source>
        <dbReference type="Pfam" id="PF01471"/>
    </source>
</evidence>
<dbReference type="CDD" id="cd13399">
    <property type="entry name" value="Slt35-like"/>
    <property type="match status" value="1"/>
</dbReference>
<dbReference type="NCBIfam" id="TIGR02283">
    <property type="entry name" value="MltB_2"/>
    <property type="match status" value="1"/>
</dbReference>
<dbReference type="PANTHER" id="PTHR30163:SF8">
    <property type="entry name" value="LYTIC MUREIN TRANSGLYCOSYLASE"/>
    <property type="match status" value="1"/>
</dbReference>
<keyword evidence="1" id="KW-0732">Signal</keyword>
<proteinExistence type="predicted"/>
<sequence>MQACFLGFISVFIGLSATMAAAVEVSPRPQMRPGSGLITAATVVSSDVPVRNLRPQIRPERGGDAVLVSASTDAGFDRWVAGFRGRALSQGISAQVFDRAFRGVTFNPEIVARDRNQSEFKREIWDYLDSAVSPVRVKNGQEALRRHRRVLERIEAHYGVEKEIVTAVWGMESTYGERLGDLPLIQSLATLAYDGRRGKFFESQLVGALQILQSGDVTPERMKGSWAGAMGHTQFIPTSYLAYAVDFTGDGKRDIWSEDPTDALASTAAYLKRFGWTKGQPWGVEVRLPRGFSAGAADRNKMKMPSQWAAQGVVGLNGRAVPDHGRASILLPAGLQGPAFMIFDNFAVIEKYNRATSYVMGVGHLADRIGGGPEIQASWPRGYNPLTFEEKMEMQRRLQSKGYGIEKIDGIIGPNTVKAIRAFQQAVGVTPDGVPSKEFLALLKRS</sequence>
<feature type="domain" description="Transglycosylase SLT" evidence="3">
    <location>
        <begin position="76"/>
        <end position="367"/>
    </location>
</feature>
<dbReference type="InterPro" id="IPR043426">
    <property type="entry name" value="MltB-like"/>
</dbReference>
<keyword evidence="5" id="KW-1185">Reference proteome</keyword>
<dbReference type="Proteomes" id="UP000199582">
    <property type="component" value="Unassembled WGS sequence"/>
</dbReference>
<gene>
    <name evidence="4" type="ORF">SAMN05443999_106168</name>
</gene>
<dbReference type="PANTHER" id="PTHR30163">
    <property type="entry name" value="MEMBRANE-BOUND LYTIC MUREIN TRANSGLYCOSYLASE B"/>
    <property type="match status" value="1"/>
</dbReference>
<feature type="chain" id="PRO_5009299769" evidence="1">
    <location>
        <begin position="23"/>
        <end position="446"/>
    </location>
</feature>
<dbReference type="SUPFAM" id="SSF47090">
    <property type="entry name" value="PGBD-like"/>
    <property type="match status" value="1"/>
</dbReference>
<dbReference type="InterPro" id="IPR031304">
    <property type="entry name" value="SLT_2"/>
</dbReference>
<dbReference type="Pfam" id="PF01471">
    <property type="entry name" value="PG_binding_1"/>
    <property type="match status" value="1"/>
</dbReference>